<gene>
    <name evidence="2" type="ORF">CSSPTR1EN2_LOCUS21312</name>
</gene>
<proteinExistence type="predicted"/>
<evidence type="ECO:0000256" key="1">
    <source>
        <dbReference type="SAM" id="MobiDB-lite"/>
    </source>
</evidence>
<dbReference type="Proteomes" id="UP001497512">
    <property type="component" value="Chromosome 7"/>
</dbReference>
<accession>A0ABP0UZZ0</accession>
<keyword evidence="3" id="KW-1185">Reference proteome</keyword>
<evidence type="ECO:0000313" key="3">
    <source>
        <dbReference type="Proteomes" id="UP001497512"/>
    </source>
</evidence>
<name>A0ABP0UZZ0_9BRYO</name>
<evidence type="ECO:0000313" key="2">
    <source>
        <dbReference type="EMBL" id="CAK9232547.1"/>
    </source>
</evidence>
<reference evidence="2" key="1">
    <citation type="submission" date="2024-02" db="EMBL/GenBank/DDBJ databases">
        <authorList>
            <consortium name="ELIXIR-Norway"/>
            <consortium name="Elixir Norway"/>
        </authorList>
    </citation>
    <scope>NUCLEOTIDE SEQUENCE</scope>
</reference>
<protein>
    <submittedName>
        <fullName evidence="2">Uncharacterized protein</fullName>
    </submittedName>
</protein>
<feature type="compositionally biased region" description="Basic and acidic residues" evidence="1">
    <location>
        <begin position="67"/>
        <end position="78"/>
    </location>
</feature>
<feature type="compositionally biased region" description="Gly residues" evidence="1">
    <location>
        <begin position="47"/>
        <end position="64"/>
    </location>
</feature>
<sequence>MLHLSSSSSYYSTLHVHVSCKPVPIIISIGVLVRPGRESARESGVGARAGVGTPGVRAGVGVGSPRGSRESGPREPARESGVGTPGVRPGVGTPGVSAAGLRECARESGVGSRDSGTPGLRDSARRDSGSAESGEIFLPFGCGLRGASQSILYGRSGCVSRVRGIVAWARCVWLASSRFAAEALAARQLCPAGRSRGAALAQYAMGCMLGAPGRAFSRRGKLGWVRPFFDA</sequence>
<feature type="compositionally biased region" description="Low complexity" evidence="1">
    <location>
        <begin position="81"/>
        <end position="96"/>
    </location>
</feature>
<feature type="region of interest" description="Disordered" evidence="1">
    <location>
        <begin position="43"/>
        <end position="132"/>
    </location>
</feature>
<organism evidence="2 3">
    <name type="scientific">Sphagnum troendelagicum</name>
    <dbReference type="NCBI Taxonomy" id="128251"/>
    <lineage>
        <taxon>Eukaryota</taxon>
        <taxon>Viridiplantae</taxon>
        <taxon>Streptophyta</taxon>
        <taxon>Embryophyta</taxon>
        <taxon>Bryophyta</taxon>
        <taxon>Sphagnophytina</taxon>
        <taxon>Sphagnopsida</taxon>
        <taxon>Sphagnales</taxon>
        <taxon>Sphagnaceae</taxon>
        <taxon>Sphagnum</taxon>
    </lineage>
</organism>
<dbReference type="EMBL" id="OZ019899">
    <property type="protein sequence ID" value="CAK9232547.1"/>
    <property type="molecule type" value="Genomic_DNA"/>
</dbReference>